<sequence length="396" mass="43517">MGVCEGGSEPLSGVSRDTHYSVFVSASTSTEFAVYFLILYIYKGERERTRERASEMSGLGGLNKTSGGIVIAAVQSQLFHVTTPLDLSKATEHICSLVRQAKRAYPLTDLILFPEYCIHGLSMAMSASIMCTLSGPEVAAFKKVCKEEKVWGVFSIMEVNSISPDANPWNTGITISADGEIANYYRKMHPWIPVEPWYPGNQGVSVFEGPGGVKMSLIICHDGMFPEMAREAAYKGAEVLLRTAGYTSPIRQSWELTNRSNALTNLMFTASVALAGSDGTFRSMGEAMFVGPEGDILERGDGTPDNIIACELRVEEVRRKRREWGVENNLFQFGHRGYVAVKGGAGDCPYKYMRDLMHGKYKQAEDEEVVVRDGTSCDFEKATAEYVDETGSSGPF</sequence>
<dbReference type="Proteomes" id="UP001217417">
    <property type="component" value="Unassembled WGS sequence"/>
</dbReference>
<keyword evidence="1 4" id="KW-0378">Hydrolase</keyword>
<dbReference type="PANTHER" id="PTHR43674:SF15">
    <property type="entry name" value="FORMAMIDASE"/>
    <property type="match status" value="1"/>
</dbReference>
<dbReference type="AlphaFoldDB" id="A0AAD7QJQ2"/>
<dbReference type="PANTHER" id="PTHR43674">
    <property type="entry name" value="NITRILASE C965.09-RELATED"/>
    <property type="match status" value="1"/>
</dbReference>
<evidence type="ECO:0000313" key="5">
    <source>
        <dbReference type="Proteomes" id="UP001217417"/>
    </source>
</evidence>
<dbReference type="GeneID" id="80884135"/>
<dbReference type="SUPFAM" id="SSF56317">
    <property type="entry name" value="Carbon-nitrogen hydrolase"/>
    <property type="match status" value="1"/>
</dbReference>
<protein>
    <submittedName>
        <fullName evidence="4">Carbon-nitrogen hydrolase</fullName>
    </submittedName>
</protein>
<name>A0AAD7QJQ2_9ASCO</name>
<dbReference type="GO" id="GO:0050126">
    <property type="term" value="F:N-carbamoylputrescine amidase activity"/>
    <property type="evidence" value="ECO:0007669"/>
    <property type="project" value="TreeGrafter"/>
</dbReference>
<evidence type="ECO:0000313" key="4">
    <source>
        <dbReference type="EMBL" id="KAJ8096447.1"/>
    </source>
</evidence>
<keyword evidence="2" id="KW-0472">Membrane</keyword>
<comment type="caution">
    <text evidence="4">The sequence shown here is derived from an EMBL/GenBank/DDBJ whole genome shotgun (WGS) entry which is preliminary data.</text>
</comment>
<dbReference type="RefSeq" id="XP_056039897.1">
    <property type="nucleotide sequence ID" value="XM_056188969.1"/>
</dbReference>
<dbReference type="InterPro" id="IPR036526">
    <property type="entry name" value="C-N_Hydrolase_sf"/>
</dbReference>
<accession>A0AAD7QJQ2</accession>
<dbReference type="NCBIfam" id="NF009803">
    <property type="entry name" value="PRK13287.1"/>
    <property type="match status" value="1"/>
</dbReference>
<dbReference type="GO" id="GO:0033388">
    <property type="term" value="P:putrescine biosynthetic process from arginine"/>
    <property type="evidence" value="ECO:0007669"/>
    <property type="project" value="TreeGrafter"/>
</dbReference>
<dbReference type="EMBL" id="JARPMG010000016">
    <property type="protein sequence ID" value="KAJ8096447.1"/>
    <property type="molecule type" value="Genomic_DNA"/>
</dbReference>
<feature type="transmembrane region" description="Helical" evidence="2">
    <location>
        <begin position="20"/>
        <end position="42"/>
    </location>
</feature>
<dbReference type="Gene3D" id="3.60.110.10">
    <property type="entry name" value="Carbon-nitrogen hydrolase"/>
    <property type="match status" value="1"/>
</dbReference>
<dbReference type="Pfam" id="PF00795">
    <property type="entry name" value="CN_hydrolase"/>
    <property type="match status" value="1"/>
</dbReference>
<organism evidence="4 5">
    <name type="scientific">Lipomyces tetrasporus</name>
    <dbReference type="NCBI Taxonomy" id="54092"/>
    <lineage>
        <taxon>Eukaryota</taxon>
        <taxon>Fungi</taxon>
        <taxon>Dikarya</taxon>
        <taxon>Ascomycota</taxon>
        <taxon>Saccharomycotina</taxon>
        <taxon>Lipomycetes</taxon>
        <taxon>Lipomycetales</taxon>
        <taxon>Lipomycetaceae</taxon>
        <taxon>Lipomyces</taxon>
    </lineage>
</organism>
<evidence type="ECO:0000256" key="2">
    <source>
        <dbReference type="SAM" id="Phobius"/>
    </source>
</evidence>
<gene>
    <name evidence="4" type="ORF">POJ06DRAFT_264069</name>
</gene>
<evidence type="ECO:0000256" key="1">
    <source>
        <dbReference type="ARBA" id="ARBA00022801"/>
    </source>
</evidence>
<evidence type="ECO:0000259" key="3">
    <source>
        <dbReference type="PROSITE" id="PS50263"/>
    </source>
</evidence>
<reference evidence="4" key="1">
    <citation type="submission" date="2023-03" db="EMBL/GenBank/DDBJ databases">
        <title>Near-Complete genome sequence of Lipomyces tetrasporous NRRL Y-64009, an oleaginous yeast capable of growing on lignocellulosic hydrolysates.</title>
        <authorList>
            <consortium name="Lawrence Berkeley National Laboratory"/>
            <person name="Jagtap S.S."/>
            <person name="Liu J.-J."/>
            <person name="Walukiewicz H.E."/>
            <person name="Pangilinan J."/>
            <person name="Lipzen A."/>
            <person name="Ahrendt S."/>
            <person name="Koriabine M."/>
            <person name="Cobaugh K."/>
            <person name="Salamov A."/>
            <person name="Yoshinaga Y."/>
            <person name="Ng V."/>
            <person name="Daum C."/>
            <person name="Grigoriev I.V."/>
            <person name="Slininger P.J."/>
            <person name="Dien B.S."/>
            <person name="Jin Y.-S."/>
            <person name="Rao C.V."/>
        </authorList>
    </citation>
    <scope>NUCLEOTIDE SEQUENCE</scope>
    <source>
        <strain evidence="4">NRRL Y-64009</strain>
    </source>
</reference>
<proteinExistence type="predicted"/>
<keyword evidence="2" id="KW-1133">Transmembrane helix</keyword>
<dbReference type="InterPro" id="IPR050345">
    <property type="entry name" value="Aliph_Amidase/BUP"/>
</dbReference>
<feature type="domain" description="CN hydrolase" evidence="3">
    <location>
        <begin position="69"/>
        <end position="314"/>
    </location>
</feature>
<dbReference type="InterPro" id="IPR003010">
    <property type="entry name" value="C-N_Hydrolase"/>
</dbReference>
<dbReference type="PROSITE" id="PS50263">
    <property type="entry name" value="CN_HYDROLASE"/>
    <property type="match status" value="1"/>
</dbReference>
<keyword evidence="5" id="KW-1185">Reference proteome</keyword>
<keyword evidence="2" id="KW-0812">Transmembrane</keyword>